<evidence type="ECO:0000313" key="1">
    <source>
        <dbReference type="EMBL" id="TWU04885.1"/>
    </source>
</evidence>
<dbReference type="EMBL" id="SJPN01000003">
    <property type="protein sequence ID" value="TWU04885.1"/>
    <property type="molecule type" value="Genomic_DNA"/>
</dbReference>
<dbReference type="AlphaFoldDB" id="A0A5C6AXY8"/>
<reference evidence="1 2" key="1">
    <citation type="submission" date="2019-02" db="EMBL/GenBank/DDBJ databases">
        <title>Deep-cultivation of Planctomycetes and their phenomic and genomic characterization uncovers novel biology.</title>
        <authorList>
            <person name="Wiegand S."/>
            <person name="Jogler M."/>
            <person name="Boedeker C."/>
            <person name="Pinto D."/>
            <person name="Vollmers J."/>
            <person name="Rivas-Marin E."/>
            <person name="Kohn T."/>
            <person name="Peeters S.H."/>
            <person name="Heuer A."/>
            <person name="Rast P."/>
            <person name="Oberbeckmann S."/>
            <person name="Bunk B."/>
            <person name="Jeske O."/>
            <person name="Meyerdierks A."/>
            <person name="Storesund J.E."/>
            <person name="Kallscheuer N."/>
            <person name="Luecker S."/>
            <person name="Lage O.M."/>
            <person name="Pohl T."/>
            <person name="Merkel B.J."/>
            <person name="Hornburger P."/>
            <person name="Mueller R.-W."/>
            <person name="Bruemmer F."/>
            <person name="Labrenz M."/>
            <person name="Spormann A.M."/>
            <person name="Op Den Camp H."/>
            <person name="Overmann J."/>
            <person name="Amann R."/>
            <person name="Jetten M.S.M."/>
            <person name="Mascher T."/>
            <person name="Medema M.H."/>
            <person name="Devos D.P."/>
            <person name="Kaster A.-K."/>
            <person name="Ovreas L."/>
            <person name="Rohde M."/>
            <person name="Galperin M.Y."/>
            <person name="Jogler C."/>
        </authorList>
    </citation>
    <scope>NUCLEOTIDE SEQUENCE [LARGE SCALE GENOMIC DNA]</scope>
    <source>
        <strain evidence="1 2">Pla52n</strain>
    </source>
</reference>
<dbReference type="Proteomes" id="UP000320176">
    <property type="component" value="Unassembled WGS sequence"/>
</dbReference>
<organism evidence="1 2">
    <name type="scientific">Stieleria varia</name>
    <dbReference type="NCBI Taxonomy" id="2528005"/>
    <lineage>
        <taxon>Bacteria</taxon>
        <taxon>Pseudomonadati</taxon>
        <taxon>Planctomycetota</taxon>
        <taxon>Planctomycetia</taxon>
        <taxon>Pirellulales</taxon>
        <taxon>Pirellulaceae</taxon>
        <taxon>Stieleria</taxon>
    </lineage>
</organism>
<name>A0A5C6AXY8_9BACT</name>
<keyword evidence="2" id="KW-1185">Reference proteome</keyword>
<sequence>MTVRCNAFGSVSCAFGCGSNVGKGANAGLFMHGFRLTRSQRRRGKRRMTVRCNAFGSVSYAFGCGSNIGKGPALAAVLAHNRG</sequence>
<accession>A0A5C6AXY8</accession>
<gene>
    <name evidence="1" type="ORF">Pla52n_29300</name>
</gene>
<comment type="caution">
    <text evidence="1">The sequence shown here is derived from an EMBL/GenBank/DDBJ whole genome shotgun (WGS) entry which is preliminary data.</text>
</comment>
<proteinExistence type="predicted"/>
<evidence type="ECO:0000313" key="2">
    <source>
        <dbReference type="Proteomes" id="UP000320176"/>
    </source>
</evidence>
<protein>
    <submittedName>
        <fullName evidence="1">Uncharacterized protein</fullName>
    </submittedName>
</protein>